<evidence type="ECO:0000313" key="2">
    <source>
        <dbReference type="EMBL" id="KKL17827.1"/>
    </source>
</evidence>
<dbReference type="AlphaFoldDB" id="A0A0F9BV73"/>
<evidence type="ECO:0000259" key="1">
    <source>
        <dbReference type="Pfam" id="PF06048"/>
    </source>
</evidence>
<feature type="non-terminal residue" evidence="2">
    <location>
        <position position="347"/>
    </location>
</feature>
<protein>
    <recommendedName>
        <fullName evidence="1">DUF927 domain-containing protein</fullName>
    </recommendedName>
</protein>
<proteinExistence type="predicted"/>
<sequence>MPTTPPEPNLMQQFLARLPESQRPFFRTLAGTLPQGYCFDEKGISVRPRGVQSVLSTQRMKPFCTPFHVKSYVKEQCGSGWKSVIEILNPDGELIECLLPWRIQDGKPNEALGVLADHGLRILDGYNKLSVLELIRTWKVSARELEVSRFGWTPDREAFALSSGRVLTRKTTKASYRFVGIADGRQIGSSAMWKESVGRLAIGNPNMLFACALGFSTALLPYATSAGSTIYHLHGRTSQGKTRVLRTALSVWPKIGDADKTWTATINGLEGEMARANNHLLGLDELPEEPAQDFGRAIYMIGNSGGKGRSTKDGTAITRQTWRTSVISTGEDSMAGTLKKLGKPPRG</sequence>
<organism evidence="2">
    <name type="scientific">marine sediment metagenome</name>
    <dbReference type="NCBI Taxonomy" id="412755"/>
    <lineage>
        <taxon>unclassified sequences</taxon>
        <taxon>metagenomes</taxon>
        <taxon>ecological metagenomes</taxon>
    </lineage>
</organism>
<feature type="domain" description="DUF927" evidence="1">
    <location>
        <begin position="62"/>
        <end position="318"/>
    </location>
</feature>
<reference evidence="2" key="1">
    <citation type="journal article" date="2015" name="Nature">
        <title>Complex archaea that bridge the gap between prokaryotes and eukaryotes.</title>
        <authorList>
            <person name="Spang A."/>
            <person name="Saw J.H."/>
            <person name="Jorgensen S.L."/>
            <person name="Zaremba-Niedzwiedzka K."/>
            <person name="Martijn J."/>
            <person name="Lind A.E."/>
            <person name="van Eijk R."/>
            <person name="Schleper C."/>
            <person name="Guy L."/>
            <person name="Ettema T.J."/>
        </authorList>
    </citation>
    <scope>NUCLEOTIDE SEQUENCE</scope>
</reference>
<accession>A0A0F9BV73</accession>
<dbReference type="InterPro" id="IPR009270">
    <property type="entry name" value="DUF927"/>
</dbReference>
<dbReference type="EMBL" id="LAZR01039106">
    <property type="protein sequence ID" value="KKL17827.1"/>
    <property type="molecule type" value="Genomic_DNA"/>
</dbReference>
<gene>
    <name evidence="2" type="ORF">LCGC14_2481640</name>
</gene>
<name>A0A0F9BV73_9ZZZZ</name>
<dbReference type="Pfam" id="PF06048">
    <property type="entry name" value="DUF927"/>
    <property type="match status" value="1"/>
</dbReference>
<comment type="caution">
    <text evidence="2">The sequence shown here is derived from an EMBL/GenBank/DDBJ whole genome shotgun (WGS) entry which is preliminary data.</text>
</comment>